<feature type="transmembrane region" description="Helical" evidence="6">
    <location>
        <begin position="69"/>
        <end position="86"/>
    </location>
</feature>
<dbReference type="SUPFAM" id="SSF103481">
    <property type="entry name" value="Multidrug resistance efflux transporter EmrE"/>
    <property type="match status" value="2"/>
</dbReference>
<dbReference type="PANTHER" id="PTHR32322">
    <property type="entry name" value="INNER MEMBRANE TRANSPORTER"/>
    <property type="match status" value="1"/>
</dbReference>
<keyword evidence="2" id="KW-1003">Cell membrane</keyword>
<reference evidence="8 9" key="1">
    <citation type="submission" date="2019-02" db="EMBL/GenBank/DDBJ databases">
        <title>Complete Genome Sequence and Methylome Analysis of free living Spirochaetas.</title>
        <authorList>
            <person name="Fomenkov A."/>
            <person name="Dubinina G."/>
            <person name="Leshcheva N."/>
            <person name="Mikheeva N."/>
            <person name="Grabovich M."/>
            <person name="Vincze T."/>
            <person name="Roberts R.J."/>
        </authorList>
    </citation>
    <scope>NUCLEOTIDE SEQUENCE [LARGE SCALE GENOMIC DNA]</scope>
    <source>
        <strain evidence="8 9">K2</strain>
    </source>
</reference>
<dbReference type="Proteomes" id="UP000324209">
    <property type="component" value="Chromosome"/>
</dbReference>
<sequence length="314" mass="34713">MKEKNNQTTAIIALSVAVILWGGSFSAMRTTLLYLNPMSVMWLRMVLASLVILPFSSRLRPPKGWKKDIKYLLPMVLFQPCLYFLLESNALRFTTSSQAGVISSFVPLFVSLGAWMFLKEKLHKRGIWGLILSISGVVALTLLNKSNESGQRLILGNIMEVGAMVCAAANMLIIKKLSSRYNPWTMTMMQCFAGVIFFMPGFFLIQEQGWVLNSQTILLLLYLGAPVSLGAFGLYNLGMSRMTASGASVFINLVPVVAVLAGWILLNESLTALQMMASIAVILGVLLSQLRASSEMRERNRSKRSGSKIDPLWS</sequence>
<name>A0A5C1QKL6_9SPIO</name>
<dbReference type="KEGG" id="ock:EXM22_03345"/>
<feature type="domain" description="EamA" evidence="7">
    <location>
        <begin position="9"/>
        <end position="141"/>
    </location>
</feature>
<dbReference type="Gene3D" id="1.10.3730.20">
    <property type="match status" value="1"/>
</dbReference>
<proteinExistence type="predicted"/>
<gene>
    <name evidence="8" type="ORF">EXM22_03345</name>
</gene>
<feature type="transmembrane region" description="Helical" evidence="6">
    <location>
        <begin position="154"/>
        <end position="174"/>
    </location>
</feature>
<dbReference type="AlphaFoldDB" id="A0A5C1QKL6"/>
<keyword evidence="3 6" id="KW-0812">Transmembrane</keyword>
<evidence type="ECO:0000256" key="1">
    <source>
        <dbReference type="ARBA" id="ARBA00004651"/>
    </source>
</evidence>
<feature type="transmembrane region" description="Helical" evidence="6">
    <location>
        <begin position="249"/>
        <end position="266"/>
    </location>
</feature>
<accession>A0A5C1QKL6</accession>
<protein>
    <submittedName>
        <fullName evidence="8">DMT family transporter</fullName>
    </submittedName>
</protein>
<dbReference type="Pfam" id="PF00892">
    <property type="entry name" value="EamA"/>
    <property type="match status" value="2"/>
</dbReference>
<feature type="transmembrane region" description="Helical" evidence="6">
    <location>
        <begin position="39"/>
        <end position="57"/>
    </location>
</feature>
<keyword evidence="4 6" id="KW-1133">Transmembrane helix</keyword>
<feature type="transmembrane region" description="Helical" evidence="6">
    <location>
        <begin position="98"/>
        <end position="118"/>
    </location>
</feature>
<dbReference type="RefSeq" id="WP_149485148.1">
    <property type="nucleotide sequence ID" value="NZ_CP036150.1"/>
</dbReference>
<evidence type="ECO:0000313" key="8">
    <source>
        <dbReference type="EMBL" id="QEN07066.1"/>
    </source>
</evidence>
<feature type="transmembrane region" description="Helical" evidence="6">
    <location>
        <begin position="125"/>
        <end position="142"/>
    </location>
</feature>
<dbReference type="PANTHER" id="PTHR32322:SF18">
    <property type="entry name" value="S-ADENOSYLMETHIONINE_S-ADENOSYLHOMOCYSTEINE TRANSPORTER"/>
    <property type="match status" value="1"/>
</dbReference>
<dbReference type="OrthoDB" id="9805239at2"/>
<organism evidence="8 9">
    <name type="scientific">Oceanispirochaeta crateris</name>
    <dbReference type="NCBI Taxonomy" id="2518645"/>
    <lineage>
        <taxon>Bacteria</taxon>
        <taxon>Pseudomonadati</taxon>
        <taxon>Spirochaetota</taxon>
        <taxon>Spirochaetia</taxon>
        <taxon>Spirochaetales</taxon>
        <taxon>Spirochaetaceae</taxon>
        <taxon>Oceanispirochaeta</taxon>
    </lineage>
</organism>
<dbReference type="InterPro" id="IPR037185">
    <property type="entry name" value="EmrE-like"/>
</dbReference>
<dbReference type="InterPro" id="IPR000620">
    <property type="entry name" value="EamA_dom"/>
</dbReference>
<evidence type="ECO:0000256" key="5">
    <source>
        <dbReference type="ARBA" id="ARBA00023136"/>
    </source>
</evidence>
<keyword evidence="5 6" id="KW-0472">Membrane</keyword>
<evidence type="ECO:0000256" key="2">
    <source>
        <dbReference type="ARBA" id="ARBA00022475"/>
    </source>
</evidence>
<keyword evidence="9" id="KW-1185">Reference proteome</keyword>
<dbReference type="InterPro" id="IPR050638">
    <property type="entry name" value="AA-Vitamin_Transporters"/>
</dbReference>
<evidence type="ECO:0000259" key="7">
    <source>
        <dbReference type="Pfam" id="PF00892"/>
    </source>
</evidence>
<feature type="domain" description="EamA" evidence="7">
    <location>
        <begin position="155"/>
        <end position="287"/>
    </location>
</feature>
<evidence type="ECO:0000256" key="4">
    <source>
        <dbReference type="ARBA" id="ARBA00022989"/>
    </source>
</evidence>
<dbReference type="EMBL" id="CP036150">
    <property type="protein sequence ID" value="QEN07066.1"/>
    <property type="molecule type" value="Genomic_DNA"/>
</dbReference>
<feature type="transmembrane region" description="Helical" evidence="6">
    <location>
        <begin position="272"/>
        <end position="292"/>
    </location>
</feature>
<evidence type="ECO:0000256" key="6">
    <source>
        <dbReference type="SAM" id="Phobius"/>
    </source>
</evidence>
<dbReference type="GO" id="GO:0005886">
    <property type="term" value="C:plasma membrane"/>
    <property type="evidence" value="ECO:0007669"/>
    <property type="project" value="UniProtKB-SubCell"/>
</dbReference>
<evidence type="ECO:0000256" key="3">
    <source>
        <dbReference type="ARBA" id="ARBA00022692"/>
    </source>
</evidence>
<comment type="subcellular location">
    <subcellularLocation>
        <location evidence="1">Cell membrane</location>
        <topology evidence="1">Multi-pass membrane protein</topology>
    </subcellularLocation>
</comment>
<evidence type="ECO:0000313" key="9">
    <source>
        <dbReference type="Proteomes" id="UP000324209"/>
    </source>
</evidence>
<feature type="transmembrane region" description="Helical" evidence="6">
    <location>
        <begin position="217"/>
        <end position="237"/>
    </location>
</feature>
<feature type="transmembrane region" description="Helical" evidence="6">
    <location>
        <begin position="186"/>
        <end position="205"/>
    </location>
</feature>